<organism evidence="4 5">
    <name type="scientific">Roseovarius marisflavi</name>
    <dbReference type="NCBI Taxonomy" id="1054996"/>
    <lineage>
        <taxon>Bacteria</taxon>
        <taxon>Pseudomonadati</taxon>
        <taxon>Pseudomonadota</taxon>
        <taxon>Alphaproteobacteria</taxon>
        <taxon>Rhodobacterales</taxon>
        <taxon>Roseobacteraceae</taxon>
        <taxon>Roseovarius</taxon>
    </lineage>
</organism>
<evidence type="ECO:0000256" key="1">
    <source>
        <dbReference type="ARBA" id="ARBA00022630"/>
    </source>
</evidence>
<evidence type="ECO:0000256" key="2">
    <source>
        <dbReference type="ARBA" id="ARBA00023002"/>
    </source>
</evidence>
<keyword evidence="2" id="KW-0560">Oxidoreductase</keyword>
<dbReference type="InterPro" id="IPR001155">
    <property type="entry name" value="OxRdtase_FMN_N"/>
</dbReference>
<dbReference type="GO" id="GO:0010181">
    <property type="term" value="F:FMN binding"/>
    <property type="evidence" value="ECO:0007669"/>
    <property type="project" value="InterPro"/>
</dbReference>
<dbReference type="RefSeq" id="WP_073195617.1">
    <property type="nucleotide sequence ID" value="NZ_FRBN01000003.1"/>
</dbReference>
<dbReference type="GO" id="GO:0016491">
    <property type="term" value="F:oxidoreductase activity"/>
    <property type="evidence" value="ECO:0007669"/>
    <property type="project" value="UniProtKB-KW"/>
</dbReference>
<keyword evidence="5" id="KW-1185">Reference proteome</keyword>
<evidence type="ECO:0000313" key="5">
    <source>
        <dbReference type="Proteomes" id="UP000184191"/>
    </source>
</evidence>
<gene>
    <name evidence="4" type="ORF">SAMN05444414_103228</name>
</gene>
<dbReference type="EMBL" id="FRBN01000003">
    <property type="protein sequence ID" value="SHK99642.1"/>
    <property type="molecule type" value="Genomic_DNA"/>
</dbReference>
<dbReference type="STRING" id="1054996.SAMN05444414_103228"/>
<evidence type="ECO:0000313" key="4">
    <source>
        <dbReference type="EMBL" id="SHK99642.1"/>
    </source>
</evidence>
<sequence>MTHAETLSRPLSLPCGAILPNRLAKAAMTEGLADGTNTANARFETLYRRWGAGGAGLLITGNVQIDRWHLERAGNIAIEGQQGRAATDALARMASAAKAHGSKVIMQLSHAGRQTQKMINPTPMAPSNVPLAIKGRFGIPIPMSEAQIDAAIAGFVNAAQVARDTGFDGVQIHAAHGYLISQFLSPLSNRRRDGWGGDLPGRARFLLDVVKQVRATCPAPFILSVKLNSADFQTGGFSEEDSARVAAWLAAAGCDLLEVSGGNYEQPRMFDFERKDPLASTRRASTMAREAYFLNFVPKLRAASADLPIMVTGGFRSAEAMASALRRDGIDVIGLARPLILDPNAARALLDGTRDRLDSLDAPQPLGPGLFGPASPISALRDLNGWATVGWQFEQIYALADGRDPNLSLSALRALLAYDKTEKRAARALVRDPIKE</sequence>
<dbReference type="Pfam" id="PF00724">
    <property type="entry name" value="Oxidored_FMN"/>
    <property type="match status" value="1"/>
</dbReference>
<dbReference type="Proteomes" id="UP000184191">
    <property type="component" value="Unassembled WGS sequence"/>
</dbReference>
<name>A0A1M6X0U7_9RHOB</name>
<dbReference type="PANTHER" id="PTHR43656">
    <property type="entry name" value="BINDING OXIDOREDUCTASE, PUTATIVE (AFU_ORTHOLOGUE AFUA_2G08260)-RELATED"/>
    <property type="match status" value="1"/>
</dbReference>
<dbReference type="Gene3D" id="3.20.20.70">
    <property type="entry name" value="Aldolase class I"/>
    <property type="match status" value="1"/>
</dbReference>
<keyword evidence="1" id="KW-0285">Flavoprotein</keyword>
<reference evidence="5" key="1">
    <citation type="submission" date="2016-11" db="EMBL/GenBank/DDBJ databases">
        <authorList>
            <person name="Varghese N."/>
            <person name="Submissions S."/>
        </authorList>
    </citation>
    <scope>NUCLEOTIDE SEQUENCE [LARGE SCALE GENOMIC DNA]</scope>
    <source>
        <strain evidence="5">DSM 29327</strain>
    </source>
</reference>
<dbReference type="CDD" id="cd04733">
    <property type="entry name" value="OYE_like_2_FMN"/>
    <property type="match status" value="1"/>
</dbReference>
<accession>A0A1M6X0U7</accession>
<protein>
    <submittedName>
        <fullName evidence="4">2,4-dienoyl-CoA reductase</fullName>
    </submittedName>
</protein>
<dbReference type="PANTHER" id="PTHR43656:SF2">
    <property type="entry name" value="BINDING OXIDOREDUCTASE, PUTATIVE (AFU_ORTHOLOGUE AFUA_2G08260)-RELATED"/>
    <property type="match status" value="1"/>
</dbReference>
<dbReference type="InterPro" id="IPR013785">
    <property type="entry name" value="Aldolase_TIM"/>
</dbReference>
<dbReference type="InterPro" id="IPR051799">
    <property type="entry name" value="NADH_flavin_oxidoreductase"/>
</dbReference>
<evidence type="ECO:0000259" key="3">
    <source>
        <dbReference type="Pfam" id="PF00724"/>
    </source>
</evidence>
<feature type="domain" description="NADH:flavin oxidoreductase/NADH oxidase N-terminal" evidence="3">
    <location>
        <begin position="18"/>
        <end position="348"/>
    </location>
</feature>
<dbReference type="SUPFAM" id="SSF51395">
    <property type="entry name" value="FMN-linked oxidoreductases"/>
    <property type="match status" value="1"/>
</dbReference>
<dbReference type="AlphaFoldDB" id="A0A1M6X0U7"/>
<proteinExistence type="predicted"/>